<protein>
    <submittedName>
        <fullName evidence="1">Uncharacterized protein</fullName>
    </submittedName>
</protein>
<sequence>NDQNVIYLPREEPCSDSSHVTERETDEETYDDLISKKGEIGNCCKSVEIPSKQRERYKIMEVASEYNELAHGIVRPRQQRQIGVSSFKCPACTLTLNT</sequence>
<name>A0A0B7C3Z1_9EUPU</name>
<accession>A0A0B7C3Z1</accession>
<feature type="non-terminal residue" evidence="1">
    <location>
        <position position="1"/>
    </location>
</feature>
<proteinExistence type="predicted"/>
<organism evidence="1">
    <name type="scientific">Arion vulgaris</name>
    <dbReference type="NCBI Taxonomy" id="1028688"/>
    <lineage>
        <taxon>Eukaryota</taxon>
        <taxon>Metazoa</taxon>
        <taxon>Spiralia</taxon>
        <taxon>Lophotrochozoa</taxon>
        <taxon>Mollusca</taxon>
        <taxon>Gastropoda</taxon>
        <taxon>Heterobranchia</taxon>
        <taxon>Euthyneura</taxon>
        <taxon>Panpulmonata</taxon>
        <taxon>Eupulmonata</taxon>
        <taxon>Stylommatophora</taxon>
        <taxon>Helicina</taxon>
        <taxon>Arionoidea</taxon>
        <taxon>Arionidae</taxon>
        <taxon>Arion</taxon>
    </lineage>
</organism>
<reference evidence="1" key="1">
    <citation type="submission" date="2014-12" db="EMBL/GenBank/DDBJ databases">
        <title>Insight into the proteome of Arion vulgaris.</title>
        <authorList>
            <person name="Aradska J."/>
            <person name="Bulat T."/>
            <person name="Smidak R."/>
            <person name="Sarate P."/>
            <person name="Gangsoo J."/>
            <person name="Sialana F."/>
            <person name="Bilban M."/>
            <person name="Lubec G."/>
        </authorList>
    </citation>
    <scope>NUCLEOTIDE SEQUENCE</scope>
    <source>
        <tissue evidence="1">Skin</tissue>
    </source>
</reference>
<gene>
    <name evidence="1" type="primary">ORF221050</name>
</gene>
<dbReference type="EMBL" id="HACG01052475">
    <property type="protein sequence ID" value="CEK99346.1"/>
    <property type="molecule type" value="Transcribed_RNA"/>
</dbReference>
<dbReference type="AlphaFoldDB" id="A0A0B7C3Z1"/>
<evidence type="ECO:0000313" key="1">
    <source>
        <dbReference type="EMBL" id="CEK99346.1"/>
    </source>
</evidence>
<feature type="non-terminal residue" evidence="1">
    <location>
        <position position="98"/>
    </location>
</feature>